<keyword evidence="10" id="KW-1278">Translocase</keyword>
<evidence type="ECO:0000256" key="13">
    <source>
        <dbReference type="ARBA" id="ARBA00023027"/>
    </source>
</evidence>
<geneLocation type="mitochondrion" evidence="21"/>
<feature type="transmembrane region" description="Helical" evidence="19">
    <location>
        <begin position="229"/>
        <end position="256"/>
    </location>
</feature>
<feature type="transmembrane region" description="Helical" evidence="19">
    <location>
        <begin position="303"/>
        <end position="323"/>
    </location>
</feature>
<keyword evidence="11" id="KW-0249">Electron transport</keyword>
<keyword evidence="9" id="KW-0999">Mitochondrion inner membrane</keyword>
<feature type="transmembrane region" description="Helical" evidence="19">
    <location>
        <begin position="105"/>
        <end position="125"/>
    </location>
</feature>
<keyword evidence="14" id="KW-0830">Ubiquinone</keyword>
<feature type="transmembrane region" description="Helical" evidence="19">
    <location>
        <begin position="190"/>
        <end position="208"/>
    </location>
</feature>
<feature type="domain" description="NADH:quinone oxidoreductase/Mrp antiporter transmembrane" evidence="20">
    <location>
        <begin position="82"/>
        <end position="273"/>
    </location>
</feature>
<dbReference type="PANTHER" id="PTHR46552">
    <property type="entry name" value="NADH-UBIQUINONE OXIDOREDUCTASE CHAIN 2"/>
    <property type="match status" value="1"/>
</dbReference>
<evidence type="ECO:0000256" key="18">
    <source>
        <dbReference type="ARBA" id="ARBA00049551"/>
    </source>
</evidence>
<dbReference type="Pfam" id="PF00361">
    <property type="entry name" value="Proton_antipo_M"/>
    <property type="match status" value="2"/>
</dbReference>
<accession>A0A2U7NV09</accession>
<evidence type="ECO:0000256" key="17">
    <source>
        <dbReference type="ARBA" id="ARBA00031028"/>
    </source>
</evidence>
<evidence type="ECO:0000256" key="14">
    <source>
        <dbReference type="ARBA" id="ARBA00023075"/>
    </source>
</evidence>
<feature type="transmembrane region" description="Helical" evidence="19">
    <location>
        <begin position="131"/>
        <end position="154"/>
    </location>
</feature>
<evidence type="ECO:0000259" key="20">
    <source>
        <dbReference type="Pfam" id="PF00361"/>
    </source>
</evidence>
<dbReference type="GO" id="GO:0006120">
    <property type="term" value="P:mitochondrial electron transport, NADH to ubiquinone"/>
    <property type="evidence" value="ECO:0007669"/>
    <property type="project" value="TreeGrafter"/>
</dbReference>
<dbReference type="GO" id="GO:0008137">
    <property type="term" value="F:NADH dehydrogenase (ubiquinone) activity"/>
    <property type="evidence" value="ECO:0007669"/>
    <property type="project" value="UniProtKB-EC"/>
</dbReference>
<evidence type="ECO:0000256" key="5">
    <source>
        <dbReference type="ARBA" id="ARBA00021008"/>
    </source>
</evidence>
<keyword evidence="6" id="KW-0813">Transport</keyword>
<comment type="subcellular location">
    <subcellularLocation>
        <location evidence="2">Mitochondrion inner membrane</location>
        <topology evidence="2">Multi-pass membrane protein</topology>
    </subcellularLocation>
</comment>
<keyword evidence="8 19" id="KW-0812">Transmembrane</keyword>
<proteinExistence type="inferred from homology"/>
<keyword evidence="16 19" id="KW-0472">Membrane</keyword>
<sequence length="324" mass="37331">MFFNFTKLMLANTMMIGVIMTICSNNWISMWMGLEMSLLSFMPLMQTDNQISSESMIKYFIIQSIASTLFLFSISIMMIGVNMMILNLISISMLIKLGAAPFHNWILMIIESMSLFSIFTLLTVLKLPPIFIMYQINSSTIIIPIMLGMLLSSLLCLNQSSIRKTLGYSSIYNMSLILSTVNFINISYSYMFIYSTILMFSMVLINKLKVNFINQMIINDFSMFMKISLWINMLSLSGFPLLLGFFNKIMIIQIMILNNQIILVSILMVSSMFVTMFYLRLAFNCILTLSSFKKWTNVETKTVFYPLLVNLFSMPFFSLISSIY</sequence>
<comment type="similarity">
    <text evidence="3">Belongs to the complex I subunit 2 family.</text>
</comment>
<feature type="transmembrane region" description="Helical" evidence="19">
    <location>
        <begin position="262"/>
        <end position="283"/>
    </location>
</feature>
<evidence type="ECO:0000256" key="7">
    <source>
        <dbReference type="ARBA" id="ARBA00022660"/>
    </source>
</evidence>
<dbReference type="EC" id="7.1.1.2" evidence="4"/>
<feature type="transmembrane region" description="Helical" evidence="19">
    <location>
        <begin position="12"/>
        <end position="34"/>
    </location>
</feature>
<comment type="function">
    <text evidence="1">Core subunit of the mitochondrial membrane respiratory chain NADH dehydrogenase (Complex I) that is believed to belong to the minimal assembly required for catalysis. Complex I functions in the transfer of electrons from NADH to the respiratory chain. The immediate electron acceptor for the enzyme is believed to be ubiquinone.</text>
</comment>
<comment type="catalytic activity">
    <reaction evidence="18">
        <text>a ubiquinone + NADH + 5 H(+)(in) = a ubiquinol + NAD(+) + 4 H(+)(out)</text>
        <dbReference type="Rhea" id="RHEA:29091"/>
        <dbReference type="Rhea" id="RHEA-COMP:9565"/>
        <dbReference type="Rhea" id="RHEA-COMP:9566"/>
        <dbReference type="ChEBI" id="CHEBI:15378"/>
        <dbReference type="ChEBI" id="CHEBI:16389"/>
        <dbReference type="ChEBI" id="CHEBI:17976"/>
        <dbReference type="ChEBI" id="CHEBI:57540"/>
        <dbReference type="ChEBI" id="CHEBI:57945"/>
        <dbReference type="EC" id="7.1.1.2"/>
    </reaction>
</comment>
<evidence type="ECO:0000313" key="21">
    <source>
        <dbReference type="EMBL" id="ATD12203.1"/>
    </source>
</evidence>
<dbReference type="PANTHER" id="PTHR46552:SF1">
    <property type="entry name" value="NADH-UBIQUINONE OXIDOREDUCTASE CHAIN 2"/>
    <property type="match status" value="1"/>
</dbReference>
<evidence type="ECO:0000256" key="15">
    <source>
        <dbReference type="ARBA" id="ARBA00023128"/>
    </source>
</evidence>
<evidence type="ECO:0000256" key="12">
    <source>
        <dbReference type="ARBA" id="ARBA00022989"/>
    </source>
</evidence>
<evidence type="ECO:0000256" key="6">
    <source>
        <dbReference type="ARBA" id="ARBA00022448"/>
    </source>
</evidence>
<name>A0A2U7NV09_9HEMI</name>
<dbReference type="GO" id="GO:0005743">
    <property type="term" value="C:mitochondrial inner membrane"/>
    <property type="evidence" value="ECO:0007669"/>
    <property type="project" value="UniProtKB-SubCell"/>
</dbReference>
<dbReference type="InterPro" id="IPR050175">
    <property type="entry name" value="Complex_I_Subunit_2"/>
</dbReference>
<keyword evidence="15 21" id="KW-0496">Mitochondrion</keyword>
<feature type="domain" description="NADH:quinone oxidoreductase/Mrp antiporter transmembrane" evidence="20">
    <location>
        <begin position="24"/>
        <end position="78"/>
    </location>
</feature>
<evidence type="ECO:0000256" key="10">
    <source>
        <dbReference type="ARBA" id="ARBA00022967"/>
    </source>
</evidence>
<evidence type="ECO:0000256" key="16">
    <source>
        <dbReference type="ARBA" id="ARBA00023136"/>
    </source>
</evidence>
<keyword evidence="13" id="KW-0520">NAD</keyword>
<evidence type="ECO:0000256" key="3">
    <source>
        <dbReference type="ARBA" id="ARBA00007012"/>
    </source>
</evidence>
<feature type="transmembrane region" description="Helical" evidence="19">
    <location>
        <begin position="60"/>
        <end position="85"/>
    </location>
</feature>
<organism evidence="21">
    <name type="scientific">Cicadellidae sp. EMHAU-2015-Zz052706</name>
    <dbReference type="NCBI Taxonomy" id="2037760"/>
    <lineage>
        <taxon>Eukaryota</taxon>
        <taxon>Metazoa</taxon>
        <taxon>Ecdysozoa</taxon>
        <taxon>Arthropoda</taxon>
        <taxon>Hexapoda</taxon>
        <taxon>Insecta</taxon>
        <taxon>Pterygota</taxon>
        <taxon>Neoptera</taxon>
        <taxon>Paraneoptera</taxon>
        <taxon>Hemiptera</taxon>
        <taxon>Auchenorrhyncha</taxon>
        <taxon>Membracoidea</taxon>
        <taxon>Cicadellidae</taxon>
    </lineage>
</organism>
<evidence type="ECO:0000256" key="1">
    <source>
        <dbReference type="ARBA" id="ARBA00003257"/>
    </source>
</evidence>
<dbReference type="AlphaFoldDB" id="A0A2U7NV09"/>
<evidence type="ECO:0000256" key="9">
    <source>
        <dbReference type="ARBA" id="ARBA00022792"/>
    </source>
</evidence>
<reference evidence="21" key="1">
    <citation type="journal article" date="2017" name="Zool. J. Linn. Soc.">
        <title>Insufficient power of mitogenomic data in resolving the auchenorrhynchan monophyly.</title>
        <authorList>
            <person name="Song N."/>
            <person name="Cai W."/>
            <person name="Li H."/>
        </authorList>
    </citation>
    <scope>NUCLEOTIDE SEQUENCE</scope>
</reference>
<evidence type="ECO:0000256" key="11">
    <source>
        <dbReference type="ARBA" id="ARBA00022982"/>
    </source>
</evidence>
<evidence type="ECO:0000256" key="2">
    <source>
        <dbReference type="ARBA" id="ARBA00004448"/>
    </source>
</evidence>
<keyword evidence="7" id="KW-0679">Respiratory chain</keyword>
<keyword evidence="12 19" id="KW-1133">Transmembrane helix</keyword>
<gene>
    <name evidence="21" type="primary">nad2</name>
</gene>
<dbReference type="InterPro" id="IPR001750">
    <property type="entry name" value="ND/Mrp_TM"/>
</dbReference>
<evidence type="ECO:0000256" key="19">
    <source>
        <dbReference type="SAM" id="Phobius"/>
    </source>
</evidence>
<evidence type="ECO:0000256" key="4">
    <source>
        <dbReference type="ARBA" id="ARBA00012944"/>
    </source>
</evidence>
<protein>
    <recommendedName>
        <fullName evidence="5">NADH-ubiquinone oxidoreductase chain 2</fullName>
        <ecNumber evidence="4">7.1.1.2</ecNumber>
    </recommendedName>
    <alternativeName>
        <fullName evidence="17">NADH dehydrogenase subunit 2</fullName>
    </alternativeName>
</protein>
<evidence type="ECO:0000256" key="8">
    <source>
        <dbReference type="ARBA" id="ARBA00022692"/>
    </source>
</evidence>
<dbReference type="EMBL" id="KX437735">
    <property type="protein sequence ID" value="ATD12203.1"/>
    <property type="molecule type" value="Genomic_DNA"/>
</dbReference>